<name>A0A699LEH3_TANCI</name>
<reference evidence="2" key="1">
    <citation type="journal article" date="2019" name="Sci. Rep.">
        <title>Draft genome of Tanacetum cinerariifolium, the natural source of mosquito coil.</title>
        <authorList>
            <person name="Yamashiro T."/>
            <person name="Shiraishi A."/>
            <person name="Satake H."/>
            <person name="Nakayama K."/>
        </authorList>
    </citation>
    <scope>NUCLEOTIDE SEQUENCE</scope>
</reference>
<evidence type="ECO:0000256" key="1">
    <source>
        <dbReference type="SAM" id="MobiDB-lite"/>
    </source>
</evidence>
<feature type="region of interest" description="Disordered" evidence="1">
    <location>
        <begin position="215"/>
        <end position="243"/>
    </location>
</feature>
<gene>
    <name evidence="2" type="ORF">Tci_702216</name>
</gene>
<comment type="caution">
    <text evidence="2">The sequence shown here is derived from an EMBL/GenBank/DDBJ whole genome shotgun (WGS) entry which is preliminary data.</text>
</comment>
<accession>A0A699LEH3</accession>
<evidence type="ECO:0000313" key="2">
    <source>
        <dbReference type="EMBL" id="GFB30245.1"/>
    </source>
</evidence>
<dbReference type="AlphaFoldDB" id="A0A699LEH3"/>
<proteinExistence type="predicted"/>
<feature type="region of interest" description="Disordered" evidence="1">
    <location>
        <begin position="1"/>
        <end position="20"/>
    </location>
</feature>
<sequence length="326" mass="35958">KNNSRNGEVNTTDIPIASTQVPPAGSNVATASISLDTAYGYQLEYGSSDHEGWQILEEDREKDFYLRQGSKVEEQAPKGLMAIDGVGWDWSFMGNEEENHALVTDEEAPTEFSMMAKTSAESEVFDNSIFSKACKQNTNSLNSKITELSEKLGNTKNMLYHYKLGLSQDEDRLVECKNQEIKFCKKVRGLELKRSGKNKEGLGYNDVPPSYSSLLSSKKDMSSTRLPEFTNDTITDHSRPSPAIESTLHDLQNKNPSVTETEASDSTILSKPAIRKTSKKSNVGGTKESGQFKIPTIRKFPTGNTKFSTADLGNKGKAVKASACWI</sequence>
<organism evidence="2">
    <name type="scientific">Tanacetum cinerariifolium</name>
    <name type="common">Dalmatian daisy</name>
    <name type="synonym">Chrysanthemum cinerariifolium</name>
    <dbReference type="NCBI Taxonomy" id="118510"/>
    <lineage>
        <taxon>Eukaryota</taxon>
        <taxon>Viridiplantae</taxon>
        <taxon>Streptophyta</taxon>
        <taxon>Embryophyta</taxon>
        <taxon>Tracheophyta</taxon>
        <taxon>Spermatophyta</taxon>
        <taxon>Magnoliopsida</taxon>
        <taxon>eudicotyledons</taxon>
        <taxon>Gunneridae</taxon>
        <taxon>Pentapetalae</taxon>
        <taxon>asterids</taxon>
        <taxon>campanulids</taxon>
        <taxon>Asterales</taxon>
        <taxon>Asteraceae</taxon>
        <taxon>Asteroideae</taxon>
        <taxon>Anthemideae</taxon>
        <taxon>Anthemidinae</taxon>
        <taxon>Tanacetum</taxon>
    </lineage>
</organism>
<protein>
    <submittedName>
        <fullName evidence="2">Uncharacterized protein</fullName>
    </submittedName>
</protein>
<dbReference type="EMBL" id="BKCJ010597066">
    <property type="protein sequence ID" value="GFB30245.1"/>
    <property type="molecule type" value="Genomic_DNA"/>
</dbReference>
<feature type="non-terminal residue" evidence="2">
    <location>
        <position position="1"/>
    </location>
</feature>